<dbReference type="PATRIC" id="fig|476652.3.peg.3792"/>
<feature type="transmembrane region" description="Helical" evidence="1">
    <location>
        <begin position="36"/>
        <end position="66"/>
    </location>
</feature>
<comment type="caution">
    <text evidence="3">The sequence shown here is derived from an EMBL/GenBank/DDBJ whole genome shotgun (WGS) entry which is preliminary data.</text>
</comment>
<accession>A0A0J1FLI6</accession>
<dbReference type="NCBIfam" id="TIGR00254">
    <property type="entry name" value="GGDEF"/>
    <property type="match status" value="1"/>
</dbReference>
<name>A0A0J1FLI6_9FIRM</name>
<dbReference type="SUPFAM" id="SSF55073">
    <property type="entry name" value="Nucleotide cyclase"/>
    <property type="match status" value="1"/>
</dbReference>
<evidence type="ECO:0000313" key="4">
    <source>
        <dbReference type="Proteomes" id="UP000036356"/>
    </source>
</evidence>
<gene>
    <name evidence="3" type="primary">cph2_2</name>
    <name evidence="3" type="ORF">DEAC_c35960</name>
</gene>
<keyword evidence="1" id="KW-0472">Membrane</keyword>
<dbReference type="PROSITE" id="PS50887">
    <property type="entry name" value="GGDEF"/>
    <property type="match status" value="1"/>
</dbReference>
<dbReference type="InterPro" id="IPR000160">
    <property type="entry name" value="GGDEF_dom"/>
</dbReference>
<dbReference type="SMART" id="SM00267">
    <property type="entry name" value="GGDEF"/>
    <property type="match status" value="1"/>
</dbReference>
<feature type="domain" description="GGDEF" evidence="2">
    <location>
        <begin position="155"/>
        <end position="292"/>
    </location>
</feature>
<dbReference type="PANTHER" id="PTHR45138:SF9">
    <property type="entry name" value="DIGUANYLATE CYCLASE DGCM-RELATED"/>
    <property type="match status" value="1"/>
</dbReference>
<keyword evidence="1" id="KW-0812">Transmembrane</keyword>
<dbReference type="FunFam" id="3.30.70.270:FF:000001">
    <property type="entry name" value="Diguanylate cyclase domain protein"/>
    <property type="match status" value="1"/>
</dbReference>
<dbReference type="AlphaFoldDB" id="A0A0J1FLI6"/>
<keyword evidence="4" id="KW-1185">Reference proteome</keyword>
<dbReference type="InterPro" id="IPR029787">
    <property type="entry name" value="Nucleotide_cyclase"/>
</dbReference>
<feature type="transmembrane region" description="Helical" evidence="1">
    <location>
        <begin position="12"/>
        <end position="29"/>
    </location>
</feature>
<dbReference type="InterPro" id="IPR043128">
    <property type="entry name" value="Rev_trsase/Diguanyl_cyclase"/>
</dbReference>
<dbReference type="STRING" id="476652.DEAC_c35960"/>
<protein>
    <submittedName>
        <fullName evidence="3">Phytochrome-like protein cph2</fullName>
    </submittedName>
</protein>
<sequence length="297" mass="33607">MSGKHSIKKYVPITSFISTVITIIVLYLTKIPNPNIILITLIVYFTFLGGYISGAISCLLTITYSLVFFSSSGHLLMYSPNNWKRVLISCIFIPIMILIVGSLKNDLLKKTRDLELINETLSFSSNHDFLTGIHNRRYFDEAITKEWFRAIRDQKPVSIIMVDIDYFKKFNDTYGHNTGDYCLKEVAKALIKETKRAGDVSARFGGEEFAVILPNTNLEGARYIAENIRKSVEDLKIRFESSLVCDYLTVSVGLATMVPAKNSSYFELLNNADAALYIAKENGRNRVEMGSTMFPRL</sequence>
<reference evidence="3 4" key="1">
    <citation type="submission" date="2015-06" db="EMBL/GenBank/DDBJ databases">
        <title>Draft genome of the moderately acidophilic sulfate reducer Candidatus Desulfosporosinus acididurans strain M1.</title>
        <authorList>
            <person name="Poehlein A."/>
            <person name="Petzsch P."/>
            <person name="Johnson B.D."/>
            <person name="Schloemann M."/>
            <person name="Daniel R."/>
            <person name="Muehling M."/>
        </authorList>
    </citation>
    <scope>NUCLEOTIDE SEQUENCE [LARGE SCALE GENOMIC DNA]</scope>
    <source>
        <strain evidence="3 4">M1</strain>
    </source>
</reference>
<dbReference type="EMBL" id="LDZY01000014">
    <property type="protein sequence ID" value="KLU64394.1"/>
    <property type="molecule type" value="Genomic_DNA"/>
</dbReference>
<dbReference type="InterPro" id="IPR050469">
    <property type="entry name" value="Diguanylate_Cyclase"/>
</dbReference>
<dbReference type="GO" id="GO:0043709">
    <property type="term" value="P:cell adhesion involved in single-species biofilm formation"/>
    <property type="evidence" value="ECO:0007669"/>
    <property type="project" value="TreeGrafter"/>
</dbReference>
<dbReference type="Proteomes" id="UP000036356">
    <property type="component" value="Unassembled WGS sequence"/>
</dbReference>
<evidence type="ECO:0000259" key="2">
    <source>
        <dbReference type="PROSITE" id="PS50887"/>
    </source>
</evidence>
<feature type="transmembrane region" description="Helical" evidence="1">
    <location>
        <begin position="86"/>
        <end position="103"/>
    </location>
</feature>
<dbReference type="PANTHER" id="PTHR45138">
    <property type="entry name" value="REGULATORY COMPONENTS OF SENSORY TRANSDUCTION SYSTEM"/>
    <property type="match status" value="1"/>
</dbReference>
<dbReference type="RefSeq" id="WP_053006485.1">
    <property type="nucleotide sequence ID" value="NZ_LDZY01000014.1"/>
</dbReference>
<dbReference type="GO" id="GO:0005886">
    <property type="term" value="C:plasma membrane"/>
    <property type="evidence" value="ECO:0007669"/>
    <property type="project" value="TreeGrafter"/>
</dbReference>
<dbReference type="Gene3D" id="3.30.70.270">
    <property type="match status" value="1"/>
</dbReference>
<dbReference type="GO" id="GO:1902201">
    <property type="term" value="P:negative regulation of bacterial-type flagellum-dependent cell motility"/>
    <property type="evidence" value="ECO:0007669"/>
    <property type="project" value="TreeGrafter"/>
</dbReference>
<evidence type="ECO:0000256" key="1">
    <source>
        <dbReference type="SAM" id="Phobius"/>
    </source>
</evidence>
<proteinExistence type="predicted"/>
<evidence type="ECO:0000313" key="3">
    <source>
        <dbReference type="EMBL" id="KLU64394.1"/>
    </source>
</evidence>
<organism evidence="3 4">
    <name type="scientific">Desulfosporosinus acididurans</name>
    <dbReference type="NCBI Taxonomy" id="476652"/>
    <lineage>
        <taxon>Bacteria</taxon>
        <taxon>Bacillati</taxon>
        <taxon>Bacillota</taxon>
        <taxon>Clostridia</taxon>
        <taxon>Eubacteriales</taxon>
        <taxon>Desulfitobacteriaceae</taxon>
        <taxon>Desulfosporosinus</taxon>
    </lineage>
</organism>
<dbReference type="Pfam" id="PF00990">
    <property type="entry name" value="GGDEF"/>
    <property type="match status" value="1"/>
</dbReference>
<dbReference type="GO" id="GO:0052621">
    <property type="term" value="F:diguanylate cyclase activity"/>
    <property type="evidence" value="ECO:0007669"/>
    <property type="project" value="TreeGrafter"/>
</dbReference>
<dbReference type="CDD" id="cd01949">
    <property type="entry name" value="GGDEF"/>
    <property type="match status" value="1"/>
</dbReference>
<keyword evidence="1" id="KW-1133">Transmembrane helix</keyword>